<feature type="domain" description="UmuC" evidence="16">
    <location>
        <begin position="12"/>
        <end position="193"/>
    </location>
</feature>
<dbReference type="InterPro" id="IPR036775">
    <property type="entry name" value="DNA_pol_Y-fam_lit_finger_sf"/>
</dbReference>
<evidence type="ECO:0000256" key="13">
    <source>
        <dbReference type="ARBA" id="ARBA00023204"/>
    </source>
</evidence>
<dbReference type="GO" id="GO:0000287">
    <property type="term" value="F:magnesium ion binding"/>
    <property type="evidence" value="ECO:0007669"/>
    <property type="project" value="UniProtKB-UniRule"/>
</dbReference>
<dbReference type="EC" id="2.7.7.7" evidence="15"/>
<protein>
    <recommendedName>
        <fullName evidence="15">DNA polymerase IV</fullName>
        <shortName evidence="15">Pol IV</shortName>
        <ecNumber evidence="15">2.7.7.7</ecNumber>
    </recommendedName>
</protein>
<dbReference type="SUPFAM" id="SSF56672">
    <property type="entry name" value="DNA/RNA polymerases"/>
    <property type="match status" value="1"/>
</dbReference>
<dbReference type="AlphaFoldDB" id="A0A223EM28"/>
<dbReference type="InterPro" id="IPR024728">
    <property type="entry name" value="PolY_HhH_motif"/>
</dbReference>
<evidence type="ECO:0000256" key="7">
    <source>
        <dbReference type="ARBA" id="ARBA00022705"/>
    </source>
</evidence>
<comment type="similarity">
    <text evidence="2 15">Belongs to the DNA polymerase type-Y family.</text>
</comment>
<proteinExistence type="inferred from homology"/>
<evidence type="ECO:0000256" key="9">
    <source>
        <dbReference type="ARBA" id="ARBA00022763"/>
    </source>
</evidence>
<dbReference type="InterPro" id="IPR001126">
    <property type="entry name" value="UmuC"/>
</dbReference>
<evidence type="ECO:0000256" key="12">
    <source>
        <dbReference type="ARBA" id="ARBA00023125"/>
    </source>
</evidence>
<evidence type="ECO:0000256" key="6">
    <source>
        <dbReference type="ARBA" id="ARBA00022695"/>
    </source>
</evidence>
<evidence type="ECO:0000256" key="10">
    <source>
        <dbReference type="ARBA" id="ARBA00022842"/>
    </source>
</evidence>
<dbReference type="GeneID" id="56475390"/>
<dbReference type="GO" id="GO:0042276">
    <property type="term" value="P:error-prone translesion synthesis"/>
    <property type="evidence" value="ECO:0007669"/>
    <property type="project" value="TreeGrafter"/>
</dbReference>
<comment type="subunit">
    <text evidence="15">Monomer.</text>
</comment>
<dbReference type="Pfam" id="PF00817">
    <property type="entry name" value="IMS"/>
    <property type="match status" value="1"/>
</dbReference>
<keyword evidence="3 15" id="KW-0515">Mutator protein</keyword>
<gene>
    <name evidence="15" type="primary">dinB</name>
    <name evidence="17" type="ORF">BS1321_21690</name>
</gene>
<dbReference type="Gene3D" id="3.40.1170.60">
    <property type="match status" value="1"/>
</dbReference>
<feature type="binding site" evidence="15">
    <location>
        <position position="16"/>
    </location>
    <ligand>
        <name>Mg(2+)</name>
        <dbReference type="ChEBI" id="CHEBI:18420"/>
    </ligand>
</feature>
<keyword evidence="5 15" id="KW-0808">Transferase</keyword>
<comment type="cofactor">
    <cofactor evidence="15">
        <name>Mg(2+)</name>
        <dbReference type="ChEBI" id="CHEBI:18420"/>
    </cofactor>
    <text evidence="15">Binds 2 magnesium ions per subunit.</text>
</comment>
<accession>A0A223EM28</accession>
<dbReference type="GO" id="GO:0005829">
    <property type="term" value="C:cytosol"/>
    <property type="evidence" value="ECO:0007669"/>
    <property type="project" value="TreeGrafter"/>
</dbReference>
<dbReference type="HAMAP" id="MF_01113">
    <property type="entry name" value="DNApol_IV"/>
    <property type="match status" value="1"/>
</dbReference>
<feature type="site" description="Substrate discrimination" evidence="15">
    <location>
        <position position="21"/>
    </location>
</feature>
<dbReference type="InterPro" id="IPR043502">
    <property type="entry name" value="DNA/RNA_pol_sf"/>
</dbReference>
<evidence type="ECO:0000256" key="2">
    <source>
        <dbReference type="ARBA" id="ARBA00010945"/>
    </source>
</evidence>
<dbReference type="Gene3D" id="1.10.150.20">
    <property type="entry name" value="5' to 3' exonuclease, C-terminal subdomain"/>
    <property type="match status" value="1"/>
</dbReference>
<dbReference type="Gene3D" id="3.30.1490.100">
    <property type="entry name" value="DNA polymerase, Y-family, little finger domain"/>
    <property type="match status" value="1"/>
</dbReference>
<comment type="catalytic activity">
    <reaction evidence="14 15">
        <text>DNA(n) + a 2'-deoxyribonucleoside 5'-triphosphate = DNA(n+1) + diphosphate</text>
        <dbReference type="Rhea" id="RHEA:22508"/>
        <dbReference type="Rhea" id="RHEA-COMP:17339"/>
        <dbReference type="Rhea" id="RHEA-COMP:17340"/>
        <dbReference type="ChEBI" id="CHEBI:33019"/>
        <dbReference type="ChEBI" id="CHEBI:61560"/>
        <dbReference type="ChEBI" id="CHEBI:173112"/>
        <dbReference type="EC" id="2.7.7.7"/>
    </reaction>
</comment>
<dbReference type="InterPro" id="IPR043128">
    <property type="entry name" value="Rev_trsase/Diguanyl_cyclase"/>
</dbReference>
<keyword evidence="12 15" id="KW-0238">DNA-binding</keyword>
<dbReference type="RefSeq" id="WP_063233120.1">
    <property type="nucleotide sequence ID" value="NZ_BCVO01000007.1"/>
</dbReference>
<evidence type="ECO:0000313" key="17">
    <source>
        <dbReference type="EMBL" id="ASS96296.1"/>
    </source>
</evidence>
<dbReference type="Pfam" id="PF11798">
    <property type="entry name" value="IMS_HHH"/>
    <property type="match status" value="1"/>
</dbReference>
<dbReference type="NCBIfam" id="NF002492">
    <property type="entry name" value="PRK01810.1"/>
    <property type="match status" value="1"/>
</dbReference>
<dbReference type="PROSITE" id="PS50173">
    <property type="entry name" value="UMUC"/>
    <property type="match status" value="1"/>
</dbReference>
<dbReference type="GO" id="GO:0006281">
    <property type="term" value="P:DNA repair"/>
    <property type="evidence" value="ECO:0007669"/>
    <property type="project" value="UniProtKB-UniRule"/>
</dbReference>
<keyword evidence="8 15" id="KW-0479">Metal-binding</keyword>
<dbReference type="InterPro" id="IPR017961">
    <property type="entry name" value="DNA_pol_Y-fam_little_finger"/>
</dbReference>
<evidence type="ECO:0000256" key="3">
    <source>
        <dbReference type="ARBA" id="ARBA00022457"/>
    </source>
</evidence>
<evidence type="ECO:0000259" key="16">
    <source>
        <dbReference type="PROSITE" id="PS50173"/>
    </source>
</evidence>
<dbReference type="OrthoDB" id="9808813at2"/>
<dbReference type="GO" id="GO:0009432">
    <property type="term" value="P:SOS response"/>
    <property type="evidence" value="ECO:0007669"/>
    <property type="project" value="TreeGrafter"/>
</dbReference>
<evidence type="ECO:0000256" key="8">
    <source>
        <dbReference type="ARBA" id="ARBA00022723"/>
    </source>
</evidence>
<evidence type="ECO:0000256" key="4">
    <source>
        <dbReference type="ARBA" id="ARBA00022490"/>
    </source>
</evidence>
<evidence type="ECO:0000256" key="14">
    <source>
        <dbReference type="ARBA" id="ARBA00049244"/>
    </source>
</evidence>
<evidence type="ECO:0000256" key="5">
    <source>
        <dbReference type="ARBA" id="ARBA00022679"/>
    </source>
</evidence>
<feature type="active site" evidence="15">
    <location>
        <position position="113"/>
    </location>
</feature>
<evidence type="ECO:0000256" key="15">
    <source>
        <dbReference type="HAMAP-Rule" id="MF_01113"/>
    </source>
</evidence>
<keyword evidence="10 15" id="KW-0460">Magnesium</keyword>
<keyword evidence="6 15" id="KW-0548">Nucleotidyltransferase</keyword>
<dbReference type="CDD" id="cd03586">
    <property type="entry name" value="PolY_Pol_IV_kappa"/>
    <property type="match status" value="1"/>
</dbReference>
<keyword evidence="9 15" id="KW-0227">DNA damage</keyword>
<keyword evidence="4 15" id="KW-0963">Cytoplasm</keyword>
<comment type="subcellular location">
    <subcellularLocation>
        <location evidence="1 15">Cytoplasm</location>
    </subcellularLocation>
</comment>
<name>A0A223EM28_9BACI</name>
<keyword evidence="13 15" id="KW-0234">DNA repair</keyword>
<comment type="function">
    <text evidence="15">Poorly processive, error-prone DNA polymerase involved in untargeted mutagenesis. Copies undamaged DNA at stalled replication forks, which arise in vivo from mismatched or misaligned primer ends. These misaligned primers can be extended by PolIV. Exhibits no 3'-5' exonuclease (proofreading) activity. May be involved in translesional synthesis, in conjunction with the beta clamp from PolIII.</text>
</comment>
<evidence type="ECO:0000313" key="18">
    <source>
        <dbReference type="Proteomes" id="UP000214618"/>
    </source>
</evidence>
<evidence type="ECO:0000256" key="11">
    <source>
        <dbReference type="ARBA" id="ARBA00022932"/>
    </source>
</evidence>
<organism evidence="17 18">
    <name type="scientific">Peribacillus simplex NBRC 15720 = DSM 1321</name>
    <dbReference type="NCBI Taxonomy" id="1349754"/>
    <lineage>
        <taxon>Bacteria</taxon>
        <taxon>Bacillati</taxon>
        <taxon>Bacillota</taxon>
        <taxon>Bacilli</taxon>
        <taxon>Bacillales</taxon>
        <taxon>Bacillaceae</taxon>
        <taxon>Peribacillus</taxon>
    </lineage>
</organism>
<dbReference type="PANTHER" id="PTHR11076:SF33">
    <property type="entry name" value="DNA POLYMERASE KAPPA"/>
    <property type="match status" value="1"/>
</dbReference>
<dbReference type="SUPFAM" id="SSF100879">
    <property type="entry name" value="Lesion bypass DNA polymerase (Y-family), little finger domain"/>
    <property type="match status" value="1"/>
</dbReference>
<dbReference type="PANTHER" id="PTHR11076">
    <property type="entry name" value="DNA REPAIR POLYMERASE UMUC / TRANSFERASE FAMILY MEMBER"/>
    <property type="match status" value="1"/>
</dbReference>
<reference evidence="17 18" key="1">
    <citation type="submission" date="2016-10" db="EMBL/GenBank/DDBJ databases">
        <title>The whole genome sequencing and assembly of Bacillus simplex DSM 1321 strain.</title>
        <authorList>
            <person name="Park M.-K."/>
            <person name="Lee Y.-J."/>
            <person name="Yi H."/>
            <person name="Bahn Y.-S."/>
            <person name="Kim J.F."/>
            <person name="Lee D.-W."/>
        </authorList>
    </citation>
    <scope>NUCLEOTIDE SEQUENCE [LARGE SCALE GENOMIC DNA]</scope>
    <source>
        <strain evidence="17 18">DSM 1321</strain>
    </source>
</reference>
<dbReference type="NCBIfam" id="NF002677">
    <property type="entry name" value="PRK02406.1"/>
    <property type="match status" value="1"/>
</dbReference>
<dbReference type="EMBL" id="CP017704">
    <property type="protein sequence ID" value="ASS96296.1"/>
    <property type="molecule type" value="Genomic_DNA"/>
</dbReference>
<dbReference type="GO" id="GO:0003887">
    <property type="term" value="F:DNA-directed DNA polymerase activity"/>
    <property type="evidence" value="ECO:0007669"/>
    <property type="project" value="UniProtKB-UniRule"/>
</dbReference>
<dbReference type="InterPro" id="IPR022880">
    <property type="entry name" value="DNApol_IV"/>
</dbReference>
<sequence length="424" mass="48050">MKDMYPKNGRVILHVDMNSFYASVEMSYDVSLKGKPLAIAGNVEERRGIIVTCSYEARKFGVKTTMPIWQAKKLCPQLVIQKPNFERYRKASLAIFDVLRQYTEMVEPVSIDEGYLDISECAELGSPLDIANSIQERIFNTMDLPCSIGIAPNKFLAKTASDMKKPMGITVLRKRDISEKLWPLQVGEMHGIGDKTSEKLQTIGIMTIRDLAHANDSQLKQLLGINGIRLKDRANGIDPRVVDPEAIFEHKSIGNSTTLPHDSTNQKELIGVLEKLSGKVAVRLRNKRLLGQKIGVTIRYKDRRTITRSRTVPNPVFEKKDILDGAIDLFMKNWNGEGIRLLGVTAYDVIEKESAFKQLDIFSFQEDAEKEPLYEAMEHLQNKYGENIIKKGLPLKNRSIGTDTSFSKDFFEQSRRNDSSFDKE</sequence>
<dbReference type="Pfam" id="PF11799">
    <property type="entry name" value="IMS_C"/>
    <property type="match status" value="1"/>
</dbReference>
<dbReference type="Proteomes" id="UP000214618">
    <property type="component" value="Chromosome"/>
</dbReference>
<dbReference type="GO" id="GO:0006261">
    <property type="term" value="P:DNA-templated DNA replication"/>
    <property type="evidence" value="ECO:0007669"/>
    <property type="project" value="UniProtKB-UniRule"/>
</dbReference>
<dbReference type="GO" id="GO:0003684">
    <property type="term" value="F:damaged DNA binding"/>
    <property type="evidence" value="ECO:0007669"/>
    <property type="project" value="InterPro"/>
</dbReference>
<feature type="binding site" evidence="15">
    <location>
        <position position="112"/>
    </location>
    <ligand>
        <name>Mg(2+)</name>
        <dbReference type="ChEBI" id="CHEBI:18420"/>
    </ligand>
</feature>
<keyword evidence="7 15" id="KW-0235">DNA replication</keyword>
<keyword evidence="11 15" id="KW-0239">DNA-directed DNA polymerase</keyword>
<dbReference type="InterPro" id="IPR050116">
    <property type="entry name" value="DNA_polymerase-Y"/>
</dbReference>
<dbReference type="Gene3D" id="3.30.70.270">
    <property type="match status" value="1"/>
</dbReference>
<dbReference type="FunFam" id="3.40.1170.60:FF:000001">
    <property type="entry name" value="DNA polymerase IV"/>
    <property type="match status" value="1"/>
</dbReference>
<evidence type="ECO:0000256" key="1">
    <source>
        <dbReference type="ARBA" id="ARBA00004496"/>
    </source>
</evidence>